<organism evidence="2">
    <name type="scientific">marine sediment metagenome</name>
    <dbReference type="NCBI Taxonomy" id="412755"/>
    <lineage>
        <taxon>unclassified sequences</taxon>
        <taxon>metagenomes</taxon>
        <taxon>ecological metagenomes</taxon>
    </lineage>
</organism>
<dbReference type="EMBL" id="LAZR01055271">
    <property type="protein sequence ID" value="KKK76748.1"/>
    <property type="molecule type" value="Genomic_DNA"/>
</dbReference>
<feature type="non-terminal residue" evidence="2">
    <location>
        <position position="131"/>
    </location>
</feature>
<feature type="region of interest" description="Disordered" evidence="1">
    <location>
        <begin position="1"/>
        <end position="105"/>
    </location>
</feature>
<protein>
    <submittedName>
        <fullName evidence="2">Uncharacterized protein</fullName>
    </submittedName>
</protein>
<reference evidence="2" key="1">
    <citation type="journal article" date="2015" name="Nature">
        <title>Complex archaea that bridge the gap between prokaryotes and eukaryotes.</title>
        <authorList>
            <person name="Spang A."/>
            <person name="Saw J.H."/>
            <person name="Jorgensen S.L."/>
            <person name="Zaremba-Niedzwiedzka K."/>
            <person name="Martijn J."/>
            <person name="Lind A.E."/>
            <person name="van Eijk R."/>
            <person name="Schleper C."/>
            <person name="Guy L."/>
            <person name="Ettema T.J."/>
        </authorList>
    </citation>
    <scope>NUCLEOTIDE SEQUENCE</scope>
</reference>
<evidence type="ECO:0000256" key="1">
    <source>
        <dbReference type="SAM" id="MobiDB-lite"/>
    </source>
</evidence>
<name>A0A0F8Y610_9ZZZZ</name>
<gene>
    <name evidence="2" type="ORF">LCGC14_2860530</name>
</gene>
<feature type="compositionally biased region" description="Basic and acidic residues" evidence="1">
    <location>
        <begin position="1"/>
        <end position="10"/>
    </location>
</feature>
<evidence type="ECO:0000313" key="2">
    <source>
        <dbReference type="EMBL" id="KKK76748.1"/>
    </source>
</evidence>
<proteinExistence type="predicted"/>
<accession>A0A0F8Y610</accession>
<dbReference type="AlphaFoldDB" id="A0A0F8Y610"/>
<sequence length="131" mass="13857">MAGRDADHVDPGGNEGRAHGPIVPAGMDMQPKRDRPVGLIAAQSAGDFPRIDDKKGRASPVIEGPREGGRITMGRAGGAGSGGLEQSKAQALAERAGDLEHRRLGPAQRPCLRRARTVLHWRAGIDDADKR</sequence>
<comment type="caution">
    <text evidence="2">The sequence shown here is derived from an EMBL/GenBank/DDBJ whole genome shotgun (WGS) entry which is preliminary data.</text>
</comment>